<evidence type="ECO:0000256" key="1">
    <source>
        <dbReference type="ARBA" id="ARBA00004496"/>
    </source>
</evidence>
<evidence type="ECO:0000313" key="9">
    <source>
        <dbReference type="Ensembl" id="ENSAMXP00005051092.1"/>
    </source>
</evidence>
<comment type="subcellular location">
    <subcellularLocation>
        <location evidence="1">Cytoplasm</location>
    </subcellularLocation>
</comment>
<dbReference type="SUPFAM" id="SSF48452">
    <property type="entry name" value="TPR-like"/>
    <property type="match status" value="3"/>
</dbReference>
<evidence type="ECO:0000256" key="2">
    <source>
        <dbReference type="ARBA" id="ARBA00022490"/>
    </source>
</evidence>
<dbReference type="InterPro" id="IPR019734">
    <property type="entry name" value="TPR_rpt"/>
</dbReference>
<dbReference type="OrthoDB" id="2942533at2759"/>
<feature type="compositionally biased region" description="Polar residues" evidence="6">
    <location>
        <begin position="782"/>
        <end position="798"/>
    </location>
</feature>
<evidence type="ECO:0000256" key="3">
    <source>
        <dbReference type="ARBA" id="ARBA00022737"/>
    </source>
</evidence>
<dbReference type="InterPro" id="IPR011990">
    <property type="entry name" value="TPR-like_helical_dom_sf"/>
</dbReference>
<evidence type="ECO:0000313" key="11">
    <source>
        <dbReference type="Proteomes" id="UP000752171"/>
    </source>
</evidence>
<evidence type="ECO:0000256" key="6">
    <source>
        <dbReference type="SAM" id="MobiDB-lite"/>
    </source>
</evidence>
<dbReference type="Ensembl" id="ENSAMXT00005055345.1">
    <property type="protein sequence ID" value="ENSAMXP00005051092.1"/>
    <property type="gene ID" value="ENSAMXG00005023116.1"/>
</dbReference>
<dbReference type="CTD" id="768178"/>
<keyword evidence="3" id="KW-0677">Repeat</keyword>
<gene>
    <name evidence="8" type="primary">SPAG1</name>
    <name evidence="8" type="ORF">AMEX_G8584</name>
</gene>
<dbReference type="PANTHER" id="PTHR45984">
    <property type="entry name" value="RNA (RNA) POLYMERASE II ASSOCIATED PROTEIN HOMOLOG"/>
    <property type="match status" value="1"/>
</dbReference>
<dbReference type="Proteomes" id="UP000694621">
    <property type="component" value="Unplaced"/>
</dbReference>
<dbReference type="Gene3D" id="1.25.40.10">
    <property type="entry name" value="Tetratricopeptide repeat domain"/>
    <property type="match status" value="3"/>
</dbReference>
<evidence type="ECO:0000256" key="5">
    <source>
        <dbReference type="PROSITE-ProRule" id="PRU00339"/>
    </source>
</evidence>
<dbReference type="Proteomes" id="UP000752171">
    <property type="component" value="Unassembled WGS sequence"/>
</dbReference>
<feature type="repeat" description="TPR" evidence="5">
    <location>
        <begin position="212"/>
        <end position="245"/>
    </location>
</feature>
<evidence type="ECO:0000256" key="4">
    <source>
        <dbReference type="ARBA" id="ARBA00022803"/>
    </source>
</evidence>
<dbReference type="Pfam" id="PF13181">
    <property type="entry name" value="TPR_8"/>
    <property type="match status" value="1"/>
</dbReference>
<dbReference type="GO" id="GO:0005829">
    <property type="term" value="C:cytosol"/>
    <property type="evidence" value="ECO:0007669"/>
    <property type="project" value="TreeGrafter"/>
</dbReference>
<feature type="region of interest" description="Disordered" evidence="6">
    <location>
        <begin position="752"/>
        <end position="798"/>
    </location>
</feature>
<feature type="domain" description="RNA-polymerase II-associated protein 3-like C-terminal" evidence="7">
    <location>
        <begin position="799"/>
        <end position="891"/>
    </location>
</feature>
<feature type="region of interest" description="Disordered" evidence="6">
    <location>
        <begin position="414"/>
        <end position="459"/>
    </location>
</feature>
<evidence type="ECO:0000313" key="8">
    <source>
        <dbReference type="EMBL" id="KAG9276281.1"/>
    </source>
</evidence>
<evidence type="ECO:0000313" key="10">
    <source>
        <dbReference type="Proteomes" id="UP000694621"/>
    </source>
</evidence>
<dbReference type="FunFam" id="1.25.40.10:FF:000221">
    <property type="entry name" value="Mitochondrial import receptor subunit TOM34"/>
    <property type="match status" value="1"/>
</dbReference>
<reference evidence="8 11" key="1">
    <citation type="submission" date="2021-07" db="EMBL/GenBank/DDBJ databases">
        <authorList>
            <person name="Imarazene B."/>
            <person name="Zahm M."/>
            <person name="Klopp C."/>
            <person name="Cabau C."/>
            <person name="Beille S."/>
            <person name="Jouanno E."/>
            <person name="Castinel A."/>
            <person name="Lluch J."/>
            <person name="Gil L."/>
            <person name="Kuchtly C."/>
            <person name="Lopez Roques C."/>
            <person name="Donnadieu C."/>
            <person name="Parrinello H."/>
            <person name="Journot L."/>
            <person name="Du K."/>
            <person name="Schartl M."/>
            <person name="Retaux S."/>
            <person name="Guiguen Y."/>
        </authorList>
    </citation>
    <scope>NUCLEOTIDE SEQUENCE [LARGE SCALE GENOMIC DNA]</scope>
    <source>
        <strain evidence="8">Pach_M1</strain>
        <tissue evidence="8">Testis</tissue>
    </source>
</reference>
<organism evidence="9 10">
    <name type="scientific">Astyanax mexicanus</name>
    <name type="common">Blind cave fish</name>
    <name type="synonym">Astyanax fasciatus mexicanus</name>
    <dbReference type="NCBI Taxonomy" id="7994"/>
    <lineage>
        <taxon>Eukaryota</taxon>
        <taxon>Metazoa</taxon>
        <taxon>Chordata</taxon>
        <taxon>Craniata</taxon>
        <taxon>Vertebrata</taxon>
        <taxon>Euteleostomi</taxon>
        <taxon>Actinopterygii</taxon>
        <taxon>Neopterygii</taxon>
        <taxon>Teleostei</taxon>
        <taxon>Ostariophysi</taxon>
        <taxon>Characiformes</taxon>
        <taxon>Characoidei</taxon>
        <taxon>Acestrorhamphidae</taxon>
        <taxon>Acestrorhamphinae</taxon>
        <taxon>Astyanax</taxon>
    </lineage>
</organism>
<feature type="region of interest" description="Disordered" evidence="6">
    <location>
        <begin position="346"/>
        <end position="401"/>
    </location>
</feature>
<keyword evidence="2" id="KW-0963">Cytoplasm</keyword>
<reference evidence="9" key="2">
    <citation type="submission" date="2025-05" db="UniProtKB">
        <authorList>
            <consortium name="Ensembl"/>
        </authorList>
    </citation>
    <scope>IDENTIFICATION</scope>
</reference>
<sequence>MSLDTISSSPLHTQPASLTTHSVPVEHLDYKYIEKCSDLKYLEKILGVLRSGKEGIYPHLTEFCEKHIEKLDPRSRALRKENFPATSASFSKDEWDQITNELQTWENEIKINDVELNKQLFFCNDVNIPPVRGSNCSIQKVTYSGDKAYSKTCHLPRSYQDWDKFDVEKECAKIDETLTTKESAAIIDDSLLKIQSKIDTTGLTEQEKVVLANREKDKGNEAFRAGDYEEAVTYYTRSVYIMPMTTAYNNRAQAEIKLQRWYDVLSDCERVLQLEPHNTKALLRRATAYKQLENLQMAHDDINAVLRSEPNNMSAQRLLEEISKKINAHIHHKPNKGKKLLIQEVEDDDDDDDDDDGDEKDDMPCAGGQSAGENRQAAVRGGMGNAQKKAHSGGARGPTANKYKVKAEGEPAAVANRKNLANGSSSSGSSTAQPANGRPDSPGEERTESTCASGALPPPLARLKNEGNQLFKNGQFGDALEKYTQAITGFTEADIDSPEDLCILYSNRAACYLKDGNSSDCIADCSRALELQPFSLKPLLRRAMAYESLERYRKAYVDYKTALQIDSSIQAAHDSVNRITRLLIEQDGAEWRQKLPEIPAVPVSLRQHHTAATSSTHLHKENDTQEAARRAEARFTSLKTEGNELVKKGQYQEAVGKYSECLKLKSDECAIFTNRALCFIKLKRFAEAKQDCNSALNLESSNKKAFYRRALANKGLKDYEACSSDLQEVLRLDTSVQEAQQELDEVTALLKQQRATGSPSQPRRDITITEVEDDDEEGDAVKSSSDGEQKSTSQTINLQPSNAYEFGQALNAARSLNDTAACAQLLRTVPPDSLPQYVSTQLDGHTLSFIMKTLDTHLLASEPGVVYQLLDHLHTTERFSMVLMMLNPDERRQMTQLFEHLCSVDCEDFSQNDIKNLANKYI</sequence>
<dbReference type="EMBL" id="JAICCE010000006">
    <property type="protein sequence ID" value="KAG9276281.1"/>
    <property type="molecule type" value="Genomic_DNA"/>
</dbReference>
<dbReference type="GeneID" id="103039649"/>
<proteinExistence type="predicted"/>
<accession>A0A8B9LIZ1</accession>
<dbReference type="Pfam" id="PF13877">
    <property type="entry name" value="RPAP3_C"/>
    <property type="match status" value="1"/>
</dbReference>
<dbReference type="AlphaFoldDB" id="A0A8B9LIZ1"/>
<evidence type="ECO:0000259" key="7">
    <source>
        <dbReference type="Pfam" id="PF13877"/>
    </source>
</evidence>
<dbReference type="KEGG" id="amex:103039649"/>
<dbReference type="PANTHER" id="PTHR45984:SF3">
    <property type="entry name" value="SPERM-ASSOCIATED ANTIGEN 1"/>
    <property type="match status" value="1"/>
</dbReference>
<dbReference type="SMART" id="SM00028">
    <property type="entry name" value="TPR"/>
    <property type="match status" value="9"/>
</dbReference>
<dbReference type="InterPro" id="IPR051982">
    <property type="entry name" value="CiliaryAsmbly_MitoImport"/>
</dbReference>
<protein>
    <submittedName>
        <fullName evidence="8 9">Sperm-associated antigen 1</fullName>
    </submittedName>
</protein>
<keyword evidence="4 5" id="KW-0802">TPR repeat</keyword>
<dbReference type="InterPro" id="IPR025986">
    <property type="entry name" value="RPAP3-like_C"/>
</dbReference>
<dbReference type="PROSITE" id="PS50005">
    <property type="entry name" value="TPR"/>
    <property type="match status" value="1"/>
</dbReference>
<name>A0A8B9LIZ1_ASTMX</name>
<feature type="compositionally biased region" description="Acidic residues" evidence="6">
    <location>
        <begin position="346"/>
        <end position="361"/>
    </location>
</feature>